<name>A0A0F9N553_9ZZZZ</name>
<accession>A0A0F9N553</accession>
<proteinExistence type="predicted"/>
<dbReference type="EMBL" id="LAZR01003791">
    <property type="protein sequence ID" value="KKN14715.1"/>
    <property type="molecule type" value="Genomic_DNA"/>
</dbReference>
<dbReference type="AlphaFoldDB" id="A0A0F9N553"/>
<feature type="non-terminal residue" evidence="1">
    <location>
        <position position="207"/>
    </location>
</feature>
<sequence length="207" mass="21590">MGDSSTWEVGYLGAFTFLYDPAETYEDEALPVNRKGLRVKSAYIEDMEISGDVILNSLTVNGLSIFNDDVTINANLIVTGTITGGGGGPGIDTSAVHVDVAAEISAIAVKGTPVAGDYIIIEDSADSDNKKHITIGNLPGIGGADLDAIHDNVAAEISAIAAKGTPVGADYLLIEDSAAADFKKRSNKPIITLQVTGGNQRQRQVKD</sequence>
<comment type="caution">
    <text evidence="1">The sequence shown here is derived from an EMBL/GenBank/DDBJ whole genome shotgun (WGS) entry which is preliminary data.</text>
</comment>
<gene>
    <name evidence="1" type="ORF">LCGC14_0993440</name>
</gene>
<evidence type="ECO:0000313" key="1">
    <source>
        <dbReference type="EMBL" id="KKN14715.1"/>
    </source>
</evidence>
<organism evidence="1">
    <name type="scientific">marine sediment metagenome</name>
    <dbReference type="NCBI Taxonomy" id="412755"/>
    <lineage>
        <taxon>unclassified sequences</taxon>
        <taxon>metagenomes</taxon>
        <taxon>ecological metagenomes</taxon>
    </lineage>
</organism>
<reference evidence="1" key="1">
    <citation type="journal article" date="2015" name="Nature">
        <title>Complex archaea that bridge the gap between prokaryotes and eukaryotes.</title>
        <authorList>
            <person name="Spang A."/>
            <person name="Saw J.H."/>
            <person name="Jorgensen S.L."/>
            <person name="Zaremba-Niedzwiedzka K."/>
            <person name="Martijn J."/>
            <person name="Lind A.E."/>
            <person name="van Eijk R."/>
            <person name="Schleper C."/>
            <person name="Guy L."/>
            <person name="Ettema T.J."/>
        </authorList>
    </citation>
    <scope>NUCLEOTIDE SEQUENCE</scope>
</reference>
<protein>
    <submittedName>
        <fullName evidence="1">Uncharacterized protein</fullName>
    </submittedName>
</protein>